<accession>A0ABV1EUW2</accession>
<gene>
    <name evidence="1" type="ORF">WMO63_04285</name>
</gene>
<dbReference type="InterPro" id="IPR020277">
    <property type="entry name" value="DUF2624"/>
</dbReference>
<reference evidence="1 2" key="1">
    <citation type="submission" date="2024-03" db="EMBL/GenBank/DDBJ databases">
        <title>Human intestinal bacterial collection.</title>
        <authorList>
            <person name="Pauvert C."/>
            <person name="Hitch T.C.A."/>
            <person name="Clavel T."/>
        </authorList>
    </citation>
    <scope>NUCLEOTIDE SEQUENCE [LARGE SCALE GENOMIC DNA]</scope>
    <source>
        <strain evidence="1 2">CLA-SR-H024</strain>
    </source>
</reference>
<organism evidence="1 2">
    <name type="scientific">Niallia hominis</name>
    <dbReference type="NCBI Taxonomy" id="3133173"/>
    <lineage>
        <taxon>Bacteria</taxon>
        <taxon>Bacillati</taxon>
        <taxon>Bacillota</taxon>
        <taxon>Bacilli</taxon>
        <taxon>Bacillales</taxon>
        <taxon>Bacillaceae</taxon>
        <taxon>Niallia</taxon>
    </lineage>
</organism>
<dbReference type="Proteomes" id="UP001465426">
    <property type="component" value="Unassembled WGS sequence"/>
</dbReference>
<keyword evidence="2" id="KW-1185">Reference proteome</keyword>
<comment type="caution">
    <text evidence="1">The sequence shown here is derived from an EMBL/GenBank/DDBJ whole genome shotgun (WGS) entry which is preliminary data.</text>
</comment>
<sequence length="90" mass="10390">MGSDDMKIFENIINHKINNITSTELMKYSKQFKIKITNEEAVKLANHLNGRKINIFKPNERAQLIREVAKLTSPATAKELNELFNLFAEQ</sequence>
<name>A0ABV1EUW2_9BACI</name>
<proteinExistence type="predicted"/>
<evidence type="ECO:0000313" key="1">
    <source>
        <dbReference type="EMBL" id="MEQ2464887.1"/>
    </source>
</evidence>
<dbReference type="EMBL" id="JBBMFN010000005">
    <property type="protein sequence ID" value="MEQ2464887.1"/>
    <property type="molecule type" value="Genomic_DNA"/>
</dbReference>
<dbReference type="Pfam" id="PF11116">
    <property type="entry name" value="DUF2624"/>
    <property type="match status" value="1"/>
</dbReference>
<evidence type="ECO:0000313" key="2">
    <source>
        <dbReference type="Proteomes" id="UP001465426"/>
    </source>
</evidence>
<protein>
    <submittedName>
        <fullName evidence="1">DUF2624 family protein</fullName>
    </submittedName>
</protein>